<evidence type="ECO:0000256" key="1">
    <source>
        <dbReference type="SAM" id="MobiDB-lite"/>
    </source>
</evidence>
<feature type="region of interest" description="Disordered" evidence="1">
    <location>
        <begin position="1"/>
        <end position="35"/>
    </location>
</feature>
<keyword evidence="3" id="KW-1185">Reference proteome</keyword>
<feature type="compositionally biased region" description="Low complexity" evidence="1">
    <location>
        <begin position="1"/>
        <end position="10"/>
    </location>
</feature>
<protein>
    <submittedName>
        <fullName evidence="2">Uncharacterized protein</fullName>
    </submittedName>
</protein>
<proteinExistence type="predicted"/>
<organism evidence="2 3">
    <name type="scientific">Ornithinimicrobium cerasi</name>
    <dbReference type="NCBI Taxonomy" id="2248773"/>
    <lineage>
        <taxon>Bacteria</taxon>
        <taxon>Bacillati</taxon>
        <taxon>Actinomycetota</taxon>
        <taxon>Actinomycetes</taxon>
        <taxon>Micrococcales</taxon>
        <taxon>Ornithinimicrobiaceae</taxon>
        <taxon>Ornithinimicrobium</taxon>
    </lineage>
</organism>
<dbReference type="AlphaFoldDB" id="A0A285VEE0"/>
<accession>A0A285VEE0</accession>
<evidence type="ECO:0000313" key="2">
    <source>
        <dbReference type="EMBL" id="SOC51456.1"/>
    </source>
</evidence>
<name>A0A285VEE0_9MICO</name>
<evidence type="ECO:0000313" key="3">
    <source>
        <dbReference type="Proteomes" id="UP000219688"/>
    </source>
</evidence>
<sequence length="76" mass="8224">MDSTQDAAEVADARQEAAEHVVERVESWDEGAEPGTIRKDLEEGMAQAQVEVGDAELDRMAEEIHDDGRTGTPDVG</sequence>
<gene>
    <name evidence="2" type="ORF">SAMN05421879_101200</name>
</gene>
<feature type="compositionally biased region" description="Basic and acidic residues" evidence="1">
    <location>
        <begin position="11"/>
        <end position="27"/>
    </location>
</feature>
<dbReference type="EMBL" id="OBQK01000001">
    <property type="protein sequence ID" value="SOC51456.1"/>
    <property type="molecule type" value="Genomic_DNA"/>
</dbReference>
<dbReference type="Proteomes" id="UP000219688">
    <property type="component" value="Unassembled WGS sequence"/>
</dbReference>
<reference evidence="3" key="1">
    <citation type="submission" date="2017-08" db="EMBL/GenBank/DDBJ databases">
        <authorList>
            <person name="Varghese N."/>
            <person name="Submissions S."/>
        </authorList>
    </citation>
    <scope>NUCLEOTIDE SEQUENCE [LARGE SCALE GENOMIC DNA]</scope>
    <source>
        <strain evidence="3">USBA17B2</strain>
    </source>
</reference>